<feature type="domain" description="Putative zinc-finger" evidence="1">
    <location>
        <begin position="24"/>
        <end position="57"/>
    </location>
</feature>
<evidence type="ECO:0000313" key="3">
    <source>
        <dbReference type="Proteomes" id="UP000006023"/>
    </source>
</evidence>
<dbReference type="InterPro" id="IPR027383">
    <property type="entry name" value="Znf_put"/>
</dbReference>
<reference evidence="2 3" key="1">
    <citation type="submission" date="2011-11" db="EMBL/GenBank/DDBJ databases">
        <title>Whole genome shotgun sequence of Gordonia amarae NBRC 15530.</title>
        <authorList>
            <person name="Takarada H."/>
            <person name="Hosoyama A."/>
            <person name="Tsuchikane K."/>
            <person name="Katsumata H."/>
            <person name="Yamazaki S."/>
            <person name="Fujita N."/>
        </authorList>
    </citation>
    <scope>NUCLEOTIDE SEQUENCE [LARGE SCALE GENOMIC DNA]</scope>
    <source>
        <strain evidence="2 3">NBRC 15530</strain>
    </source>
</reference>
<gene>
    <name evidence="2" type="ORF">GOAMR_45_01020</name>
</gene>
<dbReference type="STRING" id="1075090.GOAMR_45_01020"/>
<dbReference type="eggNOG" id="COG5662">
    <property type="taxonomic scope" value="Bacteria"/>
</dbReference>
<comment type="caution">
    <text evidence="2">The sequence shown here is derived from an EMBL/GenBank/DDBJ whole genome shotgun (WGS) entry which is preliminary data.</text>
</comment>
<protein>
    <submittedName>
        <fullName evidence="2">Putative anti-sigma factor</fullName>
    </submittedName>
</protein>
<proteinExistence type="predicted"/>
<evidence type="ECO:0000313" key="2">
    <source>
        <dbReference type="EMBL" id="GAB05902.1"/>
    </source>
</evidence>
<dbReference type="AlphaFoldDB" id="G7GQM7"/>
<name>G7GQM7_9ACTN</name>
<evidence type="ECO:0000259" key="1">
    <source>
        <dbReference type="Pfam" id="PF13490"/>
    </source>
</evidence>
<organism evidence="2 3">
    <name type="scientific">Gordonia amarae NBRC 15530</name>
    <dbReference type="NCBI Taxonomy" id="1075090"/>
    <lineage>
        <taxon>Bacteria</taxon>
        <taxon>Bacillati</taxon>
        <taxon>Actinomycetota</taxon>
        <taxon>Actinomycetes</taxon>
        <taxon>Mycobacteriales</taxon>
        <taxon>Gordoniaceae</taxon>
        <taxon>Gordonia</taxon>
    </lineage>
</organism>
<dbReference type="Proteomes" id="UP000006023">
    <property type="component" value="Unassembled WGS sequence"/>
</dbReference>
<dbReference type="EMBL" id="BAED01000045">
    <property type="protein sequence ID" value="GAB05902.1"/>
    <property type="molecule type" value="Genomic_DNA"/>
</dbReference>
<dbReference type="Pfam" id="PF13490">
    <property type="entry name" value="zf-HC2"/>
    <property type="match status" value="1"/>
</dbReference>
<keyword evidence="3" id="KW-1185">Reference proteome</keyword>
<sequence length="110" mass="12080">MSATEPEDTGIPGDTDPEFVTLDCSAVLADVWLLLDNECDPGARSRIQGHIDNCPSCLEHYGIERDLKALISRKCGGDEAPAGLRDRLRLEIHKTVVSRTTVVFPDDTTR</sequence>
<accession>G7GQM7</accession>
<dbReference type="NCBIfam" id="TIGR03988">
    <property type="entry name" value="antisig_RsrA"/>
    <property type="match status" value="1"/>
</dbReference>
<dbReference type="RefSeq" id="WP_005187885.1">
    <property type="nucleotide sequence ID" value="NZ_BAED01000045.1"/>
</dbReference>
<dbReference type="InterPro" id="IPR024020">
    <property type="entry name" value="Anit_sigma_mycothiol_RsrA"/>
</dbReference>